<proteinExistence type="predicted"/>
<keyword evidence="5" id="KW-1185">Reference proteome</keyword>
<evidence type="ECO:0000313" key="4">
    <source>
        <dbReference type="EMBL" id="KAK9825973.1"/>
    </source>
</evidence>
<dbReference type="EMBL" id="JALJOS010000022">
    <property type="protein sequence ID" value="KAK9825973.1"/>
    <property type="molecule type" value="Genomic_DNA"/>
</dbReference>
<organism evidence="4 5">
    <name type="scientific">Apatococcus lobatus</name>
    <dbReference type="NCBI Taxonomy" id="904363"/>
    <lineage>
        <taxon>Eukaryota</taxon>
        <taxon>Viridiplantae</taxon>
        <taxon>Chlorophyta</taxon>
        <taxon>core chlorophytes</taxon>
        <taxon>Trebouxiophyceae</taxon>
        <taxon>Chlorellales</taxon>
        <taxon>Chlorellaceae</taxon>
        <taxon>Apatococcus</taxon>
    </lineage>
</organism>
<feature type="compositionally biased region" description="Polar residues" evidence="2">
    <location>
        <begin position="648"/>
        <end position="665"/>
    </location>
</feature>
<evidence type="ECO:0000259" key="3">
    <source>
        <dbReference type="PROSITE" id="PS51462"/>
    </source>
</evidence>
<dbReference type="InterPro" id="IPR015797">
    <property type="entry name" value="NUDIX_hydrolase-like_dom_sf"/>
</dbReference>
<feature type="region of interest" description="Disordered" evidence="2">
    <location>
        <begin position="202"/>
        <end position="443"/>
    </location>
</feature>
<dbReference type="InterPro" id="IPR000086">
    <property type="entry name" value="NUDIX_hydrolase_dom"/>
</dbReference>
<evidence type="ECO:0000256" key="1">
    <source>
        <dbReference type="ARBA" id="ARBA00022801"/>
    </source>
</evidence>
<feature type="compositionally biased region" description="Low complexity" evidence="2">
    <location>
        <begin position="301"/>
        <end position="315"/>
    </location>
</feature>
<feature type="compositionally biased region" description="Low complexity" evidence="2">
    <location>
        <begin position="224"/>
        <end position="235"/>
    </location>
</feature>
<protein>
    <recommendedName>
        <fullName evidence="3">Nudix hydrolase domain-containing protein</fullName>
    </recommendedName>
</protein>
<sequence length="665" mass="70303">MRDESRPRITDIKDFGPGGFKWITLRRLQYVDQEGRERVWEAAERRTRSGSVDAVAILAKVFSKSSPEKIILVSQFRPPQGQFVIEFPAGLIDDGELASQSAVRELKEETGYSGRVMEESPIIYSDPGLTSSNFQMVTIHIDADAEQNREVNPELEEGEFVETLLLPVAGLYHKLLDLQKERKCDLDARLLLYAQGLYHAGQSGPAATDMPAPQIPPDNSLDTPSQAIPSQPSASLDSRPDNSNAEPSCEPQLSSRPSESVKADAKAAGHSASAMQSDSPDAAGANASSIGDQAAAELNQADESASQSSAEAGQAMPVPAVPLSQASGSDERQQPQKPLPRADSQAKQPSAREGQGKPPSAEKNVARSSFKPAGLRPLPARPGSKGMASAGPGKAAASGAAGSPGDQKKAAPSMGRRAPVISNKAAAGQAPQQSADISKAKWGIEPAPLKANGKKQVPSSDDSDFWKESSSDASGAWGFSKTWLVAGVGAAAGTLATLAITAMVSSRRGSLLDCPGLHLQPANGIWMAQGAGTEGFITQDDTEAVLKKVMDDGSFDKMRHKVIDQIKQNKDIVSRSEQLVRSSKALSAPGAGARTKKDLFDAIRRELEEEVLNEAVKAAWEILTTSTRCGGDPASAMTLRSAGESWVSPETSEQDTSPLHPTTSS</sequence>
<dbReference type="PANTHER" id="PTHR11839">
    <property type="entry name" value="UDP/ADP-SUGAR PYROPHOSPHATASE"/>
    <property type="match status" value="1"/>
</dbReference>
<evidence type="ECO:0000256" key="2">
    <source>
        <dbReference type="SAM" id="MobiDB-lite"/>
    </source>
</evidence>
<keyword evidence="1" id="KW-0378">Hydrolase</keyword>
<dbReference type="GO" id="GO:0006753">
    <property type="term" value="P:nucleoside phosphate metabolic process"/>
    <property type="evidence" value="ECO:0007669"/>
    <property type="project" value="TreeGrafter"/>
</dbReference>
<feature type="domain" description="Nudix hydrolase" evidence="3">
    <location>
        <begin position="50"/>
        <end position="183"/>
    </location>
</feature>
<dbReference type="GO" id="GO:0016787">
    <property type="term" value="F:hydrolase activity"/>
    <property type="evidence" value="ECO:0007669"/>
    <property type="project" value="UniProtKB-KW"/>
</dbReference>
<dbReference type="FunFam" id="3.90.79.10:FF:000016">
    <property type="entry name" value="ADP-sugar pyrophosphatase isoform X1"/>
    <property type="match status" value="1"/>
</dbReference>
<dbReference type="SUPFAM" id="SSF55811">
    <property type="entry name" value="Nudix"/>
    <property type="match status" value="1"/>
</dbReference>
<dbReference type="CDD" id="cd18888">
    <property type="entry name" value="NUDIX_ADPRase_Nudt5"/>
    <property type="match status" value="1"/>
</dbReference>
<feature type="region of interest" description="Disordered" evidence="2">
    <location>
        <begin position="448"/>
        <end position="467"/>
    </location>
</feature>
<dbReference type="AlphaFoldDB" id="A0AAW1QXH5"/>
<dbReference type="PROSITE" id="PS51462">
    <property type="entry name" value="NUDIX"/>
    <property type="match status" value="1"/>
</dbReference>
<dbReference type="Proteomes" id="UP001438707">
    <property type="component" value="Unassembled WGS sequence"/>
</dbReference>
<accession>A0AAW1QXH5</accession>
<feature type="compositionally biased region" description="Low complexity" evidence="2">
    <location>
        <begin position="382"/>
        <end position="405"/>
    </location>
</feature>
<dbReference type="Pfam" id="PF00293">
    <property type="entry name" value="NUDIX"/>
    <property type="match status" value="1"/>
</dbReference>
<dbReference type="GO" id="GO:0019693">
    <property type="term" value="P:ribose phosphate metabolic process"/>
    <property type="evidence" value="ECO:0007669"/>
    <property type="project" value="TreeGrafter"/>
</dbReference>
<gene>
    <name evidence="4" type="ORF">WJX74_002460</name>
</gene>
<dbReference type="PANTHER" id="PTHR11839:SF1">
    <property type="entry name" value="ADP-SUGAR PYROPHOSPHATASE"/>
    <property type="match status" value="1"/>
</dbReference>
<name>A0AAW1QXH5_9CHLO</name>
<reference evidence="4 5" key="1">
    <citation type="journal article" date="2024" name="Nat. Commun.">
        <title>Phylogenomics reveals the evolutionary origins of lichenization in chlorophyte algae.</title>
        <authorList>
            <person name="Puginier C."/>
            <person name="Libourel C."/>
            <person name="Otte J."/>
            <person name="Skaloud P."/>
            <person name="Haon M."/>
            <person name="Grisel S."/>
            <person name="Petersen M."/>
            <person name="Berrin J.G."/>
            <person name="Delaux P.M."/>
            <person name="Dal Grande F."/>
            <person name="Keller J."/>
        </authorList>
    </citation>
    <scope>NUCLEOTIDE SEQUENCE [LARGE SCALE GENOMIC DNA]</scope>
    <source>
        <strain evidence="4 5">SAG 2145</strain>
    </source>
</reference>
<feature type="compositionally biased region" description="Polar residues" evidence="2">
    <location>
        <begin position="241"/>
        <end position="258"/>
    </location>
</feature>
<comment type="caution">
    <text evidence="4">The sequence shown here is derived from an EMBL/GenBank/DDBJ whole genome shotgun (WGS) entry which is preliminary data.</text>
</comment>
<feature type="region of interest" description="Disordered" evidence="2">
    <location>
        <begin position="630"/>
        <end position="665"/>
    </location>
</feature>
<evidence type="ECO:0000313" key="5">
    <source>
        <dbReference type="Proteomes" id="UP001438707"/>
    </source>
</evidence>
<dbReference type="Gene3D" id="3.90.79.10">
    <property type="entry name" value="Nucleoside Triphosphate Pyrophosphohydrolase"/>
    <property type="match status" value="1"/>
</dbReference>